<dbReference type="InterPro" id="IPR059166">
    <property type="entry name" value="PLD-like_cat"/>
</dbReference>
<dbReference type="Proteomes" id="UP001574169">
    <property type="component" value="Unassembled WGS sequence"/>
</dbReference>
<protein>
    <submittedName>
        <fullName evidence="2">Phospholipase D family protein</fullName>
    </submittedName>
</protein>
<organism evidence="2 3">
    <name type="scientific">Flavobacterium zubiriense</name>
    <dbReference type="NCBI Taxonomy" id="3138075"/>
    <lineage>
        <taxon>Bacteria</taxon>
        <taxon>Pseudomonadati</taxon>
        <taxon>Bacteroidota</taxon>
        <taxon>Flavobacteriia</taxon>
        <taxon>Flavobacteriales</taxon>
        <taxon>Flavobacteriaceae</taxon>
        <taxon>Flavobacterium</taxon>
    </lineage>
</organism>
<gene>
    <name evidence="2" type="ORF">AAGV28_10135</name>
</gene>
<accession>A0ABV4TCI5</accession>
<dbReference type="CDD" id="cd09176">
    <property type="entry name" value="PLDc_unchar6"/>
    <property type="match status" value="1"/>
</dbReference>
<evidence type="ECO:0000313" key="3">
    <source>
        <dbReference type="Proteomes" id="UP001574169"/>
    </source>
</evidence>
<dbReference type="SUPFAM" id="SSF56024">
    <property type="entry name" value="Phospholipase D/nuclease"/>
    <property type="match status" value="1"/>
</dbReference>
<keyword evidence="3" id="KW-1185">Reference proteome</keyword>
<proteinExistence type="predicted"/>
<dbReference type="RefSeq" id="WP_373406701.1">
    <property type="nucleotide sequence ID" value="NZ_JBCFQL010000010.1"/>
</dbReference>
<evidence type="ECO:0000313" key="2">
    <source>
        <dbReference type="EMBL" id="MFA9191723.1"/>
    </source>
</evidence>
<dbReference type="InterPro" id="IPR025202">
    <property type="entry name" value="PLD-like_dom"/>
</dbReference>
<comment type="caution">
    <text evidence="2">The sequence shown here is derived from an EMBL/GenBank/DDBJ whole genome shotgun (WGS) entry which is preliminary data.</text>
</comment>
<dbReference type="EMBL" id="JBCFQL010000010">
    <property type="protein sequence ID" value="MFA9191723.1"/>
    <property type="molecule type" value="Genomic_DNA"/>
</dbReference>
<dbReference type="Pfam" id="PF13091">
    <property type="entry name" value="PLDc_2"/>
    <property type="match status" value="1"/>
</dbReference>
<dbReference type="Gene3D" id="3.30.870.10">
    <property type="entry name" value="Endonuclease Chain A"/>
    <property type="match status" value="1"/>
</dbReference>
<feature type="domain" description="Phospholipase D-like" evidence="1">
    <location>
        <begin position="16"/>
        <end position="119"/>
    </location>
</feature>
<name>A0ABV4TCI5_9FLAO</name>
<evidence type="ECO:0000259" key="1">
    <source>
        <dbReference type="Pfam" id="PF13091"/>
    </source>
</evidence>
<reference evidence="2 3" key="1">
    <citation type="submission" date="2024-04" db="EMBL/GenBank/DDBJ databases">
        <title>New Clade of Flavobacterium.</title>
        <authorList>
            <person name="Matos L."/>
            <person name="Proenca D.N."/>
            <person name="Fransisco R.M."/>
            <person name="Chung A.P."/>
            <person name="Maccario L."/>
            <person name="Sorensen S.J."/>
            <person name="Morais P.V."/>
        </authorList>
    </citation>
    <scope>NUCLEOTIDE SEQUENCE [LARGE SCALE GENOMIC DNA]</scope>
    <source>
        <strain evidence="2 3">FZUC8N2.13</strain>
    </source>
</reference>
<sequence length="311" mass="37288">MAEFLNTQKLRDYLPKLIETAERELVIISPYLQTSEIIIKLLKAAEKRGVEITIIYKEKEVNEHERVKLKEIDNLNLLHHPNLHSKCFYNEKYLIIGSMNLFEYSQRNNREMAVLFRRTDEETSNWNDYKHGRDDESIFQDAITEIKSIINSSEFEKESRETKTIGFEMDIIKTNYDFIIEKCAVYNKFSKNKKFVPFQSGQEWYCKCENFLDHVVLVFEGNRVVINLNFEENRLEKLFNVLSTKKLKEEHQKIDCFRMYWTYHKSSIYLYQLKGHKTWAFEEKEAFYPLLFMGLNEVFKTIKPVIDSTKK</sequence>